<comment type="caution">
    <text evidence="1">The sequence shown here is derived from an EMBL/GenBank/DDBJ whole genome shotgun (WGS) entry which is preliminary data.</text>
</comment>
<dbReference type="Proteomes" id="UP001234202">
    <property type="component" value="Unassembled WGS sequence"/>
</dbReference>
<protein>
    <submittedName>
        <fullName evidence="1">Uncharacterized protein</fullName>
    </submittedName>
</protein>
<evidence type="ECO:0000313" key="2">
    <source>
        <dbReference type="Proteomes" id="UP001234202"/>
    </source>
</evidence>
<evidence type="ECO:0000313" key="1">
    <source>
        <dbReference type="EMBL" id="KAJ9120418.1"/>
    </source>
</evidence>
<accession>A0ACC2X9E8</accession>
<proteinExistence type="predicted"/>
<organism evidence="1 2">
    <name type="scientific">Naganishia onofrii</name>
    <dbReference type="NCBI Taxonomy" id="1851511"/>
    <lineage>
        <taxon>Eukaryota</taxon>
        <taxon>Fungi</taxon>
        <taxon>Dikarya</taxon>
        <taxon>Basidiomycota</taxon>
        <taxon>Agaricomycotina</taxon>
        <taxon>Tremellomycetes</taxon>
        <taxon>Filobasidiales</taxon>
        <taxon>Filobasidiaceae</taxon>
        <taxon>Naganishia</taxon>
    </lineage>
</organism>
<gene>
    <name evidence="1" type="ORF">QFC24_005375</name>
</gene>
<sequence length="372" mass="40489">MPLTRSTSQKSLGSPSVPREQTVLEDNFSTTATPLRRNKRTLVDGVPTPLRTPTPRKKAKNAATTASPVGAPETPVKPIPLFQLSDASLDPSRMIPGKLSFAFEDAKKHLISVDQRFDTLFERLICKPFQNLEPVDPFRLFDPSLPEKADDKSSEGWGASKTSFPSPEDVLTLDIPQLKSAGLSTRKAEYVLSLAEHFASGKLSADFLQTASVEEVSKALIDIRGIGQWTVDMFLMFTLRRPNILPVGDLGVQKGMMKWVLAAYDKSNAKRPTPDNPFLDDEDATQVPGNGGSADISSVVPTVEPASPEGALPTDNIVYQTESPSNAKEEHEAVKTTLISFPADKDPEMACPLPEGFTVDVLKSRMSGKKVK</sequence>
<keyword evidence="2" id="KW-1185">Reference proteome</keyword>
<name>A0ACC2X9E8_9TREE</name>
<reference evidence="1" key="1">
    <citation type="submission" date="2023-04" db="EMBL/GenBank/DDBJ databases">
        <title>Draft Genome sequencing of Naganishia species isolated from polar environments using Oxford Nanopore Technology.</title>
        <authorList>
            <person name="Leo P."/>
            <person name="Venkateswaran K."/>
        </authorList>
    </citation>
    <scope>NUCLEOTIDE SEQUENCE</scope>
    <source>
        <strain evidence="1">DBVPG 5303</strain>
    </source>
</reference>
<dbReference type="EMBL" id="JASBWV010000021">
    <property type="protein sequence ID" value="KAJ9120418.1"/>
    <property type="molecule type" value="Genomic_DNA"/>
</dbReference>